<protein>
    <submittedName>
        <fullName evidence="10">Uncharacterized protein</fullName>
    </submittedName>
</protein>
<keyword evidence="11" id="KW-1185">Reference proteome</keyword>
<dbReference type="PANTHER" id="PTHR11040">
    <property type="entry name" value="ZINC/IRON TRANSPORTER"/>
    <property type="match status" value="1"/>
</dbReference>
<dbReference type="InterPro" id="IPR003689">
    <property type="entry name" value="ZIP"/>
</dbReference>
<evidence type="ECO:0000313" key="10">
    <source>
        <dbReference type="EMBL" id="KAK9112169.1"/>
    </source>
</evidence>
<organism evidence="10 11">
    <name type="scientific">Stephania cephalantha</name>
    <dbReference type="NCBI Taxonomy" id="152367"/>
    <lineage>
        <taxon>Eukaryota</taxon>
        <taxon>Viridiplantae</taxon>
        <taxon>Streptophyta</taxon>
        <taxon>Embryophyta</taxon>
        <taxon>Tracheophyta</taxon>
        <taxon>Spermatophyta</taxon>
        <taxon>Magnoliopsida</taxon>
        <taxon>Ranunculales</taxon>
        <taxon>Menispermaceae</taxon>
        <taxon>Menispermoideae</taxon>
        <taxon>Cissampelideae</taxon>
        <taxon>Stephania</taxon>
    </lineage>
</organism>
<accession>A0AAP0IB95</accession>
<evidence type="ECO:0000256" key="7">
    <source>
        <dbReference type="ARBA" id="ARBA00023136"/>
    </source>
</evidence>
<dbReference type="Pfam" id="PF02535">
    <property type="entry name" value="Zip"/>
    <property type="match status" value="1"/>
</dbReference>
<dbReference type="PANTHER" id="PTHR11040:SF48">
    <property type="entry name" value="ZINC TRANSPORTER 10-RELATED"/>
    <property type="match status" value="1"/>
</dbReference>
<evidence type="ECO:0000256" key="2">
    <source>
        <dbReference type="ARBA" id="ARBA00006939"/>
    </source>
</evidence>
<keyword evidence="4 8" id="KW-0812">Transmembrane</keyword>
<comment type="caution">
    <text evidence="8">Lacks conserved residue(s) required for the propagation of feature annotation.</text>
</comment>
<dbReference type="AlphaFoldDB" id="A0AAP0IB95"/>
<dbReference type="GO" id="GO:0005886">
    <property type="term" value="C:plasma membrane"/>
    <property type="evidence" value="ECO:0007669"/>
    <property type="project" value="TreeGrafter"/>
</dbReference>
<evidence type="ECO:0000256" key="5">
    <source>
        <dbReference type="ARBA" id="ARBA00022989"/>
    </source>
</evidence>
<dbReference type="Proteomes" id="UP001419268">
    <property type="component" value="Unassembled WGS sequence"/>
</dbReference>
<dbReference type="EMBL" id="JBBNAG010000008">
    <property type="protein sequence ID" value="KAK9112169.1"/>
    <property type="molecule type" value="Genomic_DNA"/>
</dbReference>
<evidence type="ECO:0000313" key="11">
    <source>
        <dbReference type="Proteomes" id="UP001419268"/>
    </source>
</evidence>
<dbReference type="InterPro" id="IPR004698">
    <property type="entry name" value="Zn/Fe_permease_fun/pln"/>
</dbReference>
<keyword evidence="3 8" id="KW-0813">Transport</keyword>
<feature type="transmembrane region" description="Helical" evidence="8">
    <location>
        <begin position="324"/>
        <end position="345"/>
    </location>
</feature>
<feature type="transmembrane region" description="Helical" evidence="8">
    <location>
        <begin position="232"/>
        <end position="252"/>
    </location>
</feature>
<feature type="transmembrane region" description="Helical" evidence="8">
    <location>
        <begin position="296"/>
        <end position="318"/>
    </location>
</feature>
<proteinExistence type="inferred from homology"/>
<evidence type="ECO:0000256" key="9">
    <source>
        <dbReference type="SAM" id="SignalP"/>
    </source>
</evidence>
<comment type="caution">
    <text evidence="10">The sequence shown here is derived from an EMBL/GenBank/DDBJ whole genome shotgun (WGS) entry which is preliminary data.</text>
</comment>
<feature type="transmembrane region" description="Helical" evidence="8">
    <location>
        <begin position="136"/>
        <end position="157"/>
    </location>
</feature>
<evidence type="ECO:0000256" key="3">
    <source>
        <dbReference type="ARBA" id="ARBA00022448"/>
    </source>
</evidence>
<keyword evidence="5 8" id="KW-1133">Transmembrane helix</keyword>
<feature type="chain" id="PRO_5042885976" evidence="9">
    <location>
        <begin position="33"/>
        <end position="386"/>
    </location>
</feature>
<gene>
    <name evidence="10" type="ORF">Scep_019688</name>
</gene>
<evidence type="ECO:0000256" key="1">
    <source>
        <dbReference type="ARBA" id="ARBA00004141"/>
    </source>
</evidence>
<evidence type="ECO:0000256" key="6">
    <source>
        <dbReference type="ARBA" id="ARBA00023065"/>
    </source>
</evidence>
<evidence type="ECO:0000256" key="4">
    <source>
        <dbReference type="ARBA" id="ARBA00022692"/>
    </source>
</evidence>
<keyword evidence="7 8" id="KW-0472">Membrane</keyword>
<keyword evidence="6 8" id="KW-0406">Ion transport</keyword>
<feature type="transmembrane region" description="Helical" evidence="8">
    <location>
        <begin position="366"/>
        <end position="385"/>
    </location>
</feature>
<feature type="transmembrane region" description="Helical" evidence="8">
    <location>
        <begin position="95"/>
        <end position="116"/>
    </location>
</feature>
<keyword evidence="9" id="KW-0732">Signal</keyword>
<reference evidence="10 11" key="1">
    <citation type="submission" date="2024-01" db="EMBL/GenBank/DDBJ databases">
        <title>Genome assemblies of Stephania.</title>
        <authorList>
            <person name="Yang L."/>
        </authorList>
    </citation>
    <scope>NUCLEOTIDE SEQUENCE [LARGE SCALE GENOMIC DNA]</scope>
    <source>
        <strain evidence="10">JXDWG</strain>
        <tissue evidence="10">Leaf</tissue>
    </source>
</reference>
<feature type="signal peptide" evidence="9">
    <location>
        <begin position="1"/>
        <end position="32"/>
    </location>
</feature>
<comment type="similarity">
    <text evidence="2 8">Belongs to the ZIP transporter (TC 2.A.5) family.</text>
</comment>
<dbReference type="GO" id="GO:0005385">
    <property type="term" value="F:zinc ion transmembrane transporter activity"/>
    <property type="evidence" value="ECO:0007669"/>
    <property type="project" value="InterPro"/>
</dbReference>
<sequence>MASLPTLLTKSLLFIIFFITIIILSTSPRASATSAVNGGIDECQEEAAPGGCVNKAKALPLKIIAIVAILVTSIIGVCAPLVTKSVPALHPDRSLFVVVKAFASGIILATGFMHVLPDSFDMLSSKCLPDKPWHRFPFTGFVGMLSAVVTLMVDAMATSVYTRRGAKEANKMSDVNKGISNQVGVDVEKDFHNTVIDVKALGGSGGGHLHGCHVPMAVGASAEGSQLLRHRVVAMVLELGIVVHSVVIGLSLGASNNTCTIKSLVAALCFHQMFEGMGLGGCILQGEFSFVKKAVMAFFFSVTTPLGIAVGIGLSNIYKENSPNSLAIVGVLNASSAGLLIYMALVDLLSAEFMGPKLQNNMKLQLKCYVAVLLGAGGMSVMAIWA</sequence>
<dbReference type="NCBIfam" id="TIGR00820">
    <property type="entry name" value="zip"/>
    <property type="match status" value="1"/>
</dbReference>
<evidence type="ECO:0000256" key="8">
    <source>
        <dbReference type="RuleBase" id="RU362088"/>
    </source>
</evidence>
<feature type="transmembrane region" description="Helical" evidence="8">
    <location>
        <begin position="63"/>
        <end position="83"/>
    </location>
</feature>
<comment type="subcellular location">
    <subcellularLocation>
        <location evidence="1 8">Membrane</location>
        <topology evidence="1 8">Multi-pass membrane protein</topology>
    </subcellularLocation>
</comment>
<name>A0AAP0IB95_9MAGN</name>